<dbReference type="AlphaFoldDB" id="A0A2U2MY67"/>
<dbReference type="InterPro" id="IPR048444">
    <property type="entry name" value="DNMK"/>
</dbReference>
<organism evidence="1 2">
    <name type="scientific">Sediminicurvatus halobius</name>
    <dbReference type="NCBI Taxonomy" id="2182432"/>
    <lineage>
        <taxon>Bacteria</taxon>
        <taxon>Pseudomonadati</taxon>
        <taxon>Pseudomonadota</taxon>
        <taxon>Gammaproteobacteria</taxon>
        <taxon>Chromatiales</taxon>
        <taxon>Ectothiorhodospiraceae</taxon>
        <taxon>Sediminicurvatus</taxon>
    </lineage>
</organism>
<keyword evidence="2" id="KW-1185">Reference proteome</keyword>
<dbReference type="RefSeq" id="WP_109679604.1">
    <property type="nucleotide sequence ID" value="NZ_CP086615.1"/>
</dbReference>
<protein>
    <recommendedName>
        <fullName evidence="3">Deoxynucleotide monophosphate kinase</fullName>
    </recommendedName>
</protein>
<gene>
    <name evidence="1" type="ORF">DEM34_14795</name>
</gene>
<evidence type="ECO:0000313" key="1">
    <source>
        <dbReference type="EMBL" id="PWG61732.1"/>
    </source>
</evidence>
<comment type="caution">
    <text evidence="1">The sequence shown here is derived from an EMBL/GenBank/DDBJ whole genome shotgun (WGS) entry which is preliminary data.</text>
</comment>
<reference evidence="1 2" key="1">
    <citation type="submission" date="2018-05" db="EMBL/GenBank/DDBJ databases">
        <title>Spiribacter halobius sp. nov., a moderately halophilic bacterium isolated from marine solar saltern.</title>
        <authorList>
            <person name="Zheng W.-S."/>
            <person name="Lu D.-C."/>
            <person name="Du Z.-J."/>
        </authorList>
    </citation>
    <scope>NUCLEOTIDE SEQUENCE [LARGE SCALE GENOMIC DNA]</scope>
    <source>
        <strain evidence="1 2">E85</strain>
    </source>
</reference>
<dbReference type="InterPro" id="IPR027417">
    <property type="entry name" value="P-loop_NTPase"/>
</dbReference>
<proteinExistence type="predicted"/>
<evidence type="ECO:0008006" key="3">
    <source>
        <dbReference type="Google" id="ProtNLM"/>
    </source>
</evidence>
<dbReference type="SUPFAM" id="SSF52540">
    <property type="entry name" value="P-loop containing nucleoside triphosphate hydrolases"/>
    <property type="match status" value="1"/>
</dbReference>
<dbReference type="OrthoDB" id="5401711at2"/>
<dbReference type="Pfam" id="PF21448">
    <property type="entry name" value="DNMK"/>
    <property type="match status" value="1"/>
</dbReference>
<dbReference type="Proteomes" id="UP000245474">
    <property type="component" value="Unassembled WGS sequence"/>
</dbReference>
<dbReference type="Gene3D" id="3.40.50.300">
    <property type="entry name" value="P-loop containing nucleotide triphosphate hydrolases"/>
    <property type="match status" value="1"/>
</dbReference>
<evidence type="ECO:0000313" key="2">
    <source>
        <dbReference type="Proteomes" id="UP000245474"/>
    </source>
</evidence>
<dbReference type="EMBL" id="QFFI01000027">
    <property type="protein sequence ID" value="PWG61732.1"/>
    <property type="molecule type" value="Genomic_DNA"/>
</dbReference>
<name>A0A2U2MY67_9GAMM</name>
<sequence>MHLIGLAGAAGAGKDTVASILTAVHGWRAFSFSDALYQEVAEAFGVSAESLKERTLKEIPWPRLSVDRCRDHGFRRRMLAGVADSDLCELILTQPNSPREILQRWGTDYRREQDPDYWVRQAEATWWQHHQSDAPPVGMANTSTRFDNELAWIRAMGGHVVRVDRPGVEPESDYISERPVPDNAVDYVIDNSGGIDELRGEVMQMLLSLDLLAREETSDAPVDPLEAD</sequence>
<accession>A0A2U2MY67</accession>